<evidence type="ECO:0000256" key="11">
    <source>
        <dbReference type="ARBA" id="ARBA00023163"/>
    </source>
</evidence>
<dbReference type="InterPro" id="IPR042504">
    <property type="entry name" value="Regulatory_protein_E2_N_2"/>
</dbReference>
<feature type="region of interest" description="DNA-binding domain" evidence="12">
    <location>
        <begin position="281"/>
        <end position="360"/>
    </location>
</feature>
<feature type="region of interest" description="Transactivation domain" evidence="12">
    <location>
        <begin position="2"/>
        <end position="201"/>
    </location>
</feature>
<comment type="similarity">
    <text evidence="12">Belongs to the papillomaviridae E2 protein family.</text>
</comment>
<evidence type="ECO:0000313" key="17">
    <source>
        <dbReference type="Proteomes" id="UP000107063"/>
    </source>
</evidence>
<dbReference type="EMBL" id="EF558842">
    <property type="protein sequence ID" value="ABX56095.1"/>
    <property type="molecule type" value="Genomic_DNA"/>
</dbReference>
<protein>
    <recommendedName>
        <fullName evidence="12">Regulatory protein E2</fullName>
    </recommendedName>
</protein>
<keyword evidence="4 12" id="KW-0244">Early protein</keyword>
<organism evidence="16 17">
    <name type="scientific">Macaca fascicularis papillomavirus 8</name>
    <dbReference type="NCBI Taxonomy" id="471186"/>
    <lineage>
        <taxon>Viruses</taxon>
        <taxon>Monodnaviria</taxon>
        <taxon>Shotokuvirae</taxon>
        <taxon>Cossaviricota</taxon>
        <taxon>Papovaviricetes</taxon>
        <taxon>Zurhausenvirales</taxon>
        <taxon>Papillomaviridae</taxon>
        <taxon>Firstpapillomavirinae</taxon>
        <taxon>Alphapapillomavirus</taxon>
        <taxon>Rhesus papillomavirus type 1</taxon>
    </lineage>
</organism>
<dbReference type="Gene3D" id="2.170.200.10">
    <property type="entry name" value="Papillomavirus E2 early protein domain"/>
    <property type="match status" value="1"/>
</dbReference>
<dbReference type="Gene3D" id="1.10.287.30">
    <property type="entry name" value="E2 (early) protein, N terminal domain, subdomain 1"/>
    <property type="match status" value="1"/>
</dbReference>
<dbReference type="InterPro" id="IPR001866">
    <property type="entry name" value="PPV_E2_N"/>
</dbReference>
<evidence type="ECO:0000256" key="12">
    <source>
        <dbReference type="HAMAP-Rule" id="MF_04001"/>
    </source>
</evidence>
<keyword evidence="6 12" id="KW-1048">Host nucleus</keyword>
<dbReference type="GO" id="GO:0006351">
    <property type="term" value="P:DNA-templated transcription"/>
    <property type="evidence" value="ECO:0007669"/>
    <property type="project" value="UniProtKB-UniRule"/>
</dbReference>
<dbReference type="GO" id="GO:0039693">
    <property type="term" value="P:viral DNA genome replication"/>
    <property type="evidence" value="ECO:0007669"/>
    <property type="project" value="UniProtKB-UniRule"/>
</dbReference>
<dbReference type="InterPro" id="IPR035975">
    <property type="entry name" value="E2/EBNA1_C_sf"/>
</dbReference>
<reference evidence="16 17" key="1">
    <citation type="journal article" date="2009" name="Virology">
        <title>Genomic diversity and interspecies host infection of alpha12 Macaca fascicularis papillomaviruses (MfPVs).</title>
        <authorList>
            <person name="Chen Z."/>
            <person name="van Doorslaer K."/>
            <person name="Desalle R."/>
            <person name="Wood C.E."/>
            <person name="Kaplan J.R."/>
            <person name="Wagner J.D."/>
            <person name="Burk R.D."/>
        </authorList>
    </citation>
    <scope>NUCLEOTIDE SEQUENCE [LARGE SCALE GENOMIC DNA]</scope>
    <source>
        <strain evidence="16">Mac70</strain>
    </source>
</reference>
<dbReference type="SUPFAM" id="SSF54957">
    <property type="entry name" value="Viral DNA-binding domain"/>
    <property type="match status" value="1"/>
</dbReference>
<accession>C3PU99</accession>
<evidence type="ECO:0000256" key="9">
    <source>
        <dbReference type="ARBA" id="ARBA00023125"/>
    </source>
</evidence>
<feature type="region of interest" description="Disordered" evidence="13">
    <location>
        <begin position="221"/>
        <end position="250"/>
    </location>
</feature>
<dbReference type="GO" id="GO:0006275">
    <property type="term" value="P:regulation of DNA replication"/>
    <property type="evidence" value="ECO:0007669"/>
    <property type="project" value="UniProtKB-UniRule"/>
</dbReference>
<comment type="similarity">
    <text evidence="2">Belongs to the papillomaviridae E8^E2C protein family.</text>
</comment>
<evidence type="ECO:0000256" key="1">
    <source>
        <dbReference type="ARBA" id="ARBA00004147"/>
    </source>
</evidence>
<keyword evidence="8 12" id="KW-0805">Transcription regulation</keyword>
<dbReference type="Proteomes" id="UP000107063">
    <property type="component" value="Segment"/>
</dbReference>
<gene>
    <name evidence="12 16" type="primary">E2</name>
</gene>
<dbReference type="HAMAP" id="MF_04001">
    <property type="entry name" value="PPV_E2"/>
    <property type="match status" value="1"/>
</dbReference>
<dbReference type="InterPro" id="IPR012677">
    <property type="entry name" value="Nucleotide-bd_a/b_plait_sf"/>
</dbReference>
<evidence type="ECO:0000256" key="4">
    <source>
        <dbReference type="ARBA" id="ARBA00022518"/>
    </source>
</evidence>
<comment type="PTM">
    <text evidence="12">Phosphorylated.</text>
</comment>
<sequence length="360" mass="40002">MTESLADRLNVCQEKILSLYEADSNDLNAQIEHWRHVRLESVLLYKARDLGMHHVNHQVVPVLAVSKAKAHAAIEMQMALESLNKSSFSTEPWTLGDTSLERWHAEPRGCFKKQGVEVEVRFDCEKENAMLYTLWTHIYVHGDGGWTRVCGKVDYCGIYYTCDGLKTYYVEFAGDAKKYGKKDMWEVHVGGKVIHSPGSVSSSTSGYTVPTVETAARLHTPQVPTPTLGDRRPAAAPPAKRARVADSTDSPAVRALDHNSNALLSGGVGPDSRGSCYHGETAPIVHLKGDANGLKCLRYRLSSKYKHLYKYISSTWHWTDSDCKKAIVTVTYSSETQRQQFLSTVKIPPTVSISQGVMSL</sequence>
<dbReference type="GO" id="GO:0006260">
    <property type="term" value="P:DNA replication"/>
    <property type="evidence" value="ECO:0007669"/>
    <property type="project" value="UniProtKB-KW"/>
</dbReference>
<evidence type="ECO:0000256" key="8">
    <source>
        <dbReference type="ARBA" id="ARBA00023015"/>
    </source>
</evidence>
<dbReference type="InterPro" id="IPR042503">
    <property type="entry name" value="Regulatory_protein_E2_N_1"/>
</dbReference>
<dbReference type="Pfam" id="PF00508">
    <property type="entry name" value="PPV_E2_N"/>
    <property type="match status" value="1"/>
</dbReference>
<evidence type="ECO:0000256" key="2">
    <source>
        <dbReference type="ARBA" id="ARBA00007794"/>
    </source>
</evidence>
<evidence type="ECO:0000256" key="7">
    <source>
        <dbReference type="ARBA" id="ARBA00022705"/>
    </source>
</evidence>
<keyword evidence="5 12" id="KW-0597">Phosphoprotein</keyword>
<comment type="subcellular location">
    <subcellularLocation>
        <location evidence="1 12">Host nucleus</location>
    </subcellularLocation>
</comment>
<comment type="function">
    <text evidence="12">Plays a role in the initiation of viral DNA replication. A dimer of E2 interacts with a dimer of E1 in order to improve specificity of E1 DNA binding activity. Once the complex recognizes and binds DNA at specific sites, the E2 dimer is removed from DNA. E2 also regulates viral transcription through binding to the E2RE response element (5'-ACCNNNNNNGGT-3') present in multiple copies in the regulatory regions of the viral genome. Activates or represses transcription depending on E2RE's position with regards to proximal promoter elements including the TATA-box. Repression occurs by sterically hindering the assembly of the transcription initiation complex.</text>
</comment>
<feature type="domain" description="Papillomavirus E2 N-terminal" evidence="14">
    <location>
        <begin position="3"/>
        <end position="197"/>
    </location>
</feature>
<evidence type="ECO:0000259" key="14">
    <source>
        <dbReference type="Pfam" id="PF00508"/>
    </source>
</evidence>
<dbReference type="SUPFAM" id="SSF51332">
    <property type="entry name" value="E2 regulatory, transactivation domain"/>
    <property type="match status" value="1"/>
</dbReference>
<evidence type="ECO:0000256" key="13">
    <source>
        <dbReference type="SAM" id="MobiDB-lite"/>
    </source>
</evidence>
<dbReference type="GO" id="GO:0003700">
    <property type="term" value="F:DNA-binding transcription factor activity"/>
    <property type="evidence" value="ECO:0007669"/>
    <property type="project" value="UniProtKB-UniRule"/>
</dbReference>
<evidence type="ECO:0000313" key="16">
    <source>
        <dbReference type="EMBL" id="ABX56095.1"/>
    </source>
</evidence>
<dbReference type="GO" id="GO:0003677">
    <property type="term" value="F:DNA binding"/>
    <property type="evidence" value="ECO:0007669"/>
    <property type="project" value="UniProtKB-UniRule"/>
</dbReference>
<dbReference type="InterPro" id="IPR036050">
    <property type="entry name" value="Regulatory_protein_E2_N"/>
</dbReference>
<dbReference type="InterPro" id="IPR000427">
    <property type="entry name" value="Papillomavirus_E2_C"/>
</dbReference>
<keyword evidence="12" id="KW-0832">Ubl conjugation</keyword>
<evidence type="ECO:0000256" key="6">
    <source>
        <dbReference type="ARBA" id="ARBA00022562"/>
    </source>
</evidence>
<proteinExistence type="inferred from homology"/>
<dbReference type="Pfam" id="PF00511">
    <property type="entry name" value="PPV_E2_C"/>
    <property type="match status" value="1"/>
</dbReference>
<dbReference type="Gene3D" id="3.30.70.330">
    <property type="match status" value="1"/>
</dbReference>
<dbReference type="GO" id="GO:0042025">
    <property type="term" value="C:host cell nucleus"/>
    <property type="evidence" value="ECO:0007669"/>
    <property type="project" value="UniProtKB-SubCell"/>
</dbReference>
<evidence type="ECO:0000259" key="15">
    <source>
        <dbReference type="Pfam" id="PF00511"/>
    </source>
</evidence>
<name>C3PU99_RHPV1</name>
<comment type="subunit">
    <text evidence="12">Binds DNA as homodimer. Interacts with protein E1; this interaction greatly increases E1 DNA-binding activity. Interacts with protein L1; this interaction enhances E2-dependent replication and transcription activation. Interacts with protein L2; this interaction inhibits E2 transcriptional activity but not DNA replication function E2. Interacts with protein E7; this interaction inhibits E7 oncogenic activity. Interacts with host TAF1; this interaction modulates E2-dependent transcriptional regulation. Interacts with host BRD4; this interaction mediates E2 transcriptional activation function. Additionally, the interaction with host BRD4 on mitotic chromosomes mediates tethering of the viral genome. Interacts with host TOPBP1; this interaction is required for optimal viral DNA replication.</text>
</comment>
<dbReference type="GO" id="GO:0000166">
    <property type="term" value="F:nucleotide binding"/>
    <property type="evidence" value="ECO:0007669"/>
    <property type="project" value="UniProtKB-UniRule"/>
</dbReference>
<evidence type="ECO:0000256" key="3">
    <source>
        <dbReference type="ARBA" id="ARBA00022491"/>
    </source>
</evidence>
<dbReference type="InterPro" id="IPR033668">
    <property type="entry name" value="Reg_prot_E2"/>
</dbReference>
<keyword evidence="7 12" id="KW-0235">DNA replication</keyword>
<feature type="cross-link" description="Glycyl lysine isopeptide (Lys-Gly) (interchain with G-Cter in SUMO)" evidence="12">
    <location>
        <position position="288"/>
    </location>
</feature>
<keyword evidence="10 12" id="KW-0010">Activator</keyword>
<evidence type="ECO:0000256" key="5">
    <source>
        <dbReference type="ARBA" id="ARBA00022553"/>
    </source>
</evidence>
<keyword evidence="3 12" id="KW-0678">Repressor</keyword>
<keyword evidence="12" id="KW-1017">Isopeptide bond</keyword>
<keyword evidence="11 12" id="KW-0804">Transcription</keyword>
<keyword evidence="9 12" id="KW-0238">DNA-binding</keyword>
<evidence type="ECO:0000256" key="10">
    <source>
        <dbReference type="ARBA" id="ARBA00023159"/>
    </source>
</evidence>
<feature type="domain" description="Papillomavirus E2 C-terminal" evidence="15">
    <location>
        <begin position="283"/>
        <end position="358"/>
    </location>
</feature>
<comment type="PTM">
    <text evidence="12">Sumoylation plays a regulatory role in E2 transcriptional activity.</text>
</comment>